<dbReference type="PANTHER" id="PTHR34220:SF7">
    <property type="entry name" value="SENSOR HISTIDINE KINASE YPDA"/>
    <property type="match status" value="1"/>
</dbReference>
<dbReference type="InterPro" id="IPR025698">
    <property type="entry name" value="2TM_dom"/>
</dbReference>
<dbReference type="eggNOG" id="COG2972">
    <property type="taxonomic scope" value="Bacteria"/>
</dbReference>
<dbReference type="EMBL" id="ABIB01000011">
    <property type="protein sequence ID" value="EDP95020.1"/>
    <property type="molecule type" value="Genomic_DNA"/>
</dbReference>
<dbReference type="InterPro" id="IPR036890">
    <property type="entry name" value="HATPase_C_sf"/>
</dbReference>
<dbReference type="Pfam" id="PF06580">
    <property type="entry name" value="His_kinase"/>
    <property type="match status" value="1"/>
</dbReference>
<gene>
    <name evidence="4" type="ORF">KAOT1_01754</name>
</gene>
<keyword evidence="5" id="KW-1185">Reference proteome</keyword>
<evidence type="ECO:0000313" key="4">
    <source>
        <dbReference type="EMBL" id="EDP95020.1"/>
    </source>
</evidence>
<comment type="caution">
    <text evidence="4">The sequence shown here is derived from an EMBL/GenBank/DDBJ whole genome shotgun (WGS) entry which is preliminary data.</text>
</comment>
<evidence type="ECO:0000259" key="2">
    <source>
        <dbReference type="Pfam" id="PF06580"/>
    </source>
</evidence>
<proteinExistence type="predicted"/>
<protein>
    <recommendedName>
        <fullName evidence="6">Histidine kinase</fullName>
    </recommendedName>
</protein>
<dbReference type="GO" id="GO:0016020">
    <property type="term" value="C:membrane"/>
    <property type="evidence" value="ECO:0007669"/>
    <property type="project" value="InterPro"/>
</dbReference>
<dbReference type="Gene3D" id="3.30.565.10">
    <property type="entry name" value="Histidine kinase-like ATPase, C-terminal domain"/>
    <property type="match status" value="1"/>
</dbReference>
<feature type="domain" description="Signal transduction histidine kinase internal region" evidence="2">
    <location>
        <begin position="89"/>
        <end position="167"/>
    </location>
</feature>
<organism evidence="4 5">
    <name type="scientific">Kordia algicida OT-1</name>
    <dbReference type="NCBI Taxonomy" id="391587"/>
    <lineage>
        <taxon>Bacteria</taxon>
        <taxon>Pseudomonadati</taxon>
        <taxon>Bacteroidota</taxon>
        <taxon>Flavobacteriia</taxon>
        <taxon>Flavobacteriales</taxon>
        <taxon>Flavobacteriaceae</taxon>
        <taxon>Kordia</taxon>
    </lineage>
</organism>
<evidence type="ECO:0000313" key="5">
    <source>
        <dbReference type="Proteomes" id="UP000002945"/>
    </source>
</evidence>
<feature type="transmembrane region" description="Helical" evidence="1">
    <location>
        <begin position="7"/>
        <end position="28"/>
    </location>
</feature>
<evidence type="ECO:0008006" key="6">
    <source>
        <dbReference type="Google" id="ProtNLM"/>
    </source>
</evidence>
<evidence type="ECO:0000256" key="1">
    <source>
        <dbReference type="SAM" id="Phobius"/>
    </source>
</evidence>
<dbReference type="Pfam" id="PF13239">
    <property type="entry name" value="2TM"/>
    <property type="match status" value="1"/>
</dbReference>
<feature type="transmembrane region" description="Helical" evidence="1">
    <location>
        <begin position="330"/>
        <end position="353"/>
    </location>
</feature>
<dbReference type="PANTHER" id="PTHR34220">
    <property type="entry name" value="SENSOR HISTIDINE KINASE YPDA"/>
    <property type="match status" value="1"/>
</dbReference>
<dbReference type="AlphaFoldDB" id="A9E6E4"/>
<dbReference type="Proteomes" id="UP000002945">
    <property type="component" value="Unassembled WGS sequence"/>
</dbReference>
<feature type="transmembrane region" description="Helical" evidence="1">
    <location>
        <begin position="305"/>
        <end position="324"/>
    </location>
</feature>
<dbReference type="InterPro" id="IPR050640">
    <property type="entry name" value="Bact_2-comp_sensor_kinase"/>
</dbReference>
<dbReference type="HOGENOM" id="CLU_020473_0_1_10"/>
<feature type="domain" description="2TM" evidence="3">
    <location>
        <begin position="294"/>
        <end position="372"/>
    </location>
</feature>
<name>A9E6E4_9FLAO</name>
<dbReference type="InterPro" id="IPR010559">
    <property type="entry name" value="Sig_transdc_His_kin_internal"/>
</dbReference>
<keyword evidence="1" id="KW-1133">Transmembrane helix</keyword>
<accession>A9E6E4</accession>
<dbReference type="STRING" id="391587.KAOT1_01754"/>
<evidence type="ECO:0000259" key="3">
    <source>
        <dbReference type="Pfam" id="PF13239"/>
    </source>
</evidence>
<feature type="transmembrane region" description="Helical" evidence="1">
    <location>
        <begin position="48"/>
        <end position="69"/>
    </location>
</feature>
<keyword evidence="1" id="KW-0472">Membrane</keyword>
<keyword evidence="1" id="KW-0812">Transmembrane</keyword>
<reference evidence="4 5" key="1">
    <citation type="journal article" date="2011" name="J. Bacteriol.">
        <title>Genome sequence of the algicidal bacterium Kordia algicida OT-1.</title>
        <authorList>
            <person name="Lee H.S."/>
            <person name="Kang S.G."/>
            <person name="Kwon K.K."/>
            <person name="Lee J.H."/>
            <person name="Kim S.J."/>
        </authorList>
    </citation>
    <scope>NUCLEOTIDE SEQUENCE [LARGE SCALE GENOMIC DNA]</scope>
    <source>
        <strain evidence="4 5">OT-1</strain>
    </source>
</reference>
<sequence length="380" mass="44850">MKKYRLLIGIVGSVVITIFTVFLVRMVQEIFIEGESYEEFIQTENAEFYVSALLITIVFSVFFHAIYFYKELQKKKVTEQKIIAGTASAQFDALKNQLDPHFLFNSLNVLSSLIDENPRQAQKFTSGLSKVYRYVLEQKNKELVTVDEELKFAKTYMSLLKMRFEDSIIFEAPETAKNPESKVVPLSLQLLLENAVKHNMVTPSKPLHIKIYEDQNNLIIENNLQEKQIVKKSSGVGLNNIRQRYDLLTQREVYIYKTASDFQVAIPMLTKQKEIMRQKAIGSSEKELDDQYIRARKHVEKLKEFYYNLLSYCLVIPFLIFINLKTVPQFHWFWFPMFGWGIGLAFHAMSVYIEDGRFGKNWEERKIREYMEQEERKRWK</sequence>
<dbReference type="GO" id="GO:0000155">
    <property type="term" value="F:phosphorelay sensor kinase activity"/>
    <property type="evidence" value="ECO:0007669"/>
    <property type="project" value="InterPro"/>
</dbReference>